<name>A0A328VPW1_9CHLR</name>
<sequence>MNDLAVRQRRPSRQDTLRSASASWIILSEDTRDPSPGNRHSLRSLLCSMEIDQEEAPVKPPRQPVSLAGQFLKRYRQQHHLTQEQLAALLHVEPRTIRAYETGERQLSNIHELRRIADWLGVPPEALGLAPQPLPRSPYELADLLQHAVQLIDVAEAARARAVIEQVLSTLSLPEQHDPSSLQMLARTYYVAAFVLLRTTTTREWERVLELYQQVEAIARQLQEPTLLHLALTYQGDIERRRGRLVQAAQYLEAAQTLPNVPDPVRGNGLQLLARVYLRRQDLQAFDSAMKQAEALAPAQLTQTLFDLPLRYSRGTVYEEYARSCADLGQSQLAFHYLDLAQHSLPATRFWELMLLTARIIVLVKAHEFDAGTSLALDLLPELKQKGLQRFLDRLHFVQRYLDQLQQQAGRASRSLADALAESAPDY</sequence>
<comment type="caution">
    <text evidence="3">The sequence shown here is derived from an EMBL/GenBank/DDBJ whole genome shotgun (WGS) entry which is preliminary data.</text>
</comment>
<feature type="domain" description="HTH cro/C1-type" evidence="2">
    <location>
        <begin position="72"/>
        <end position="127"/>
    </location>
</feature>
<dbReference type="GO" id="GO:0003677">
    <property type="term" value="F:DNA binding"/>
    <property type="evidence" value="ECO:0007669"/>
    <property type="project" value="InterPro"/>
</dbReference>
<dbReference type="Pfam" id="PF13560">
    <property type="entry name" value="HTH_31"/>
    <property type="match status" value="1"/>
</dbReference>
<dbReference type="SUPFAM" id="SSF48452">
    <property type="entry name" value="TPR-like"/>
    <property type="match status" value="1"/>
</dbReference>
<dbReference type="PROSITE" id="PS50943">
    <property type="entry name" value="HTH_CROC1"/>
    <property type="match status" value="1"/>
</dbReference>
<gene>
    <name evidence="3" type="ORF">A4R35_19445</name>
</gene>
<dbReference type="SUPFAM" id="SSF47413">
    <property type="entry name" value="lambda repressor-like DNA-binding domains"/>
    <property type="match status" value="1"/>
</dbReference>
<evidence type="ECO:0000256" key="1">
    <source>
        <dbReference type="SAM" id="Coils"/>
    </source>
</evidence>
<feature type="coiled-coil region" evidence="1">
    <location>
        <begin position="388"/>
        <end position="422"/>
    </location>
</feature>
<evidence type="ECO:0000313" key="4">
    <source>
        <dbReference type="Proteomes" id="UP000248706"/>
    </source>
</evidence>
<dbReference type="Proteomes" id="UP000248706">
    <property type="component" value="Unassembled WGS sequence"/>
</dbReference>
<dbReference type="Gene3D" id="1.25.40.10">
    <property type="entry name" value="Tetratricopeptide repeat domain"/>
    <property type="match status" value="1"/>
</dbReference>
<evidence type="ECO:0000259" key="2">
    <source>
        <dbReference type="PROSITE" id="PS50943"/>
    </source>
</evidence>
<dbReference type="AlphaFoldDB" id="A0A328VPW1"/>
<dbReference type="Gene3D" id="1.10.260.40">
    <property type="entry name" value="lambda repressor-like DNA-binding domains"/>
    <property type="match status" value="1"/>
</dbReference>
<organism evidence="3 4">
    <name type="scientific">Thermogemmatispora tikiterensis</name>
    <dbReference type="NCBI Taxonomy" id="1825093"/>
    <lineage>
        <taxon>Bacteria</taxon>
        <taxon>Bacillati</taxon>
        <taxon>Chloroflexota</taxon>
        <taxon>Ktedonobacteria</taxon>
        <taxon>Thermogemmatisporales</taxon>
        <taxon>Thermogemmatisporaceae</taxon>
        <taxon>Thermogemmatispora</taxon>
    </lineage>
</organism>
<dbReference type="InterPro" id="IPR001387">
    <property type="entry name" value="Cro/C1-type_HTH"/>
</dbReference>
<reference evidence="3 4" key="1">
    <citation type="submission" date="2016-08" db="EMBL/GenBank/DDBJ databases">
        <title>Analysis of Carbohydrate Active Enzymes in Thermogemmatispora T81 Reveals Carbohydrate Degradation Ability.</title>
        <authorList>
            <person name="Tomazini A."/>
            <person name="Lal S."/>
            <person name="Stott M."/>
            <person name="Henrissat B."/>
            <person name="Polikarpov I."/>
            <person name="Sparling R."/>
            <person name="Levin D.B."/>
        </authorList>
    </citation>
    <scope>NUCLEOTIDE SEQUENCE [LARGE SCALE GENOMIC DNA]</scope>
    <source>
        <strain evidence="3 4">T81</strain>
    </source>
</reference>
<keyword evidence="4" id="KW-1185">Reference proteome</keyword>
<dbReference type="SMART" id="SM00530">
    <property type="entry name" value="HTH_XRE"/>
    <property type="match status" value="1"/>
</dbReference>
<keyword evidence="1" id="KW-0175">Coiled coil</keyword>
<evidence type="ECO:0000313" key="3">
    <source>
        <dbReference type="EMBL" id="RAQ97723.1"/>
    </source>
</evidence>
<protein>
    <recommendedName>
        <fullName evidence="2">HTH cro/C1-type domain-containing protein</fullName>
    </recommendedName>
</protein>
<accession>A0A328VPW1</accession>
<dbReference type="EMBL" id="MCIF01000002">
    <property type="protein sequence ID" value="RAQ97723.1"/>
    <property type="molecule type" value="Genomic_DNA"/>
</dbReference>
<dbReference type="InterPro" id="IPR010982">
    <property type="entry name" value="Lambda_DNA-bd_dom_sf"/>
</dbReference>
<dbReference type="CDD" id="cd00093">
    <property type="entry name" value="HTH_XRE"/>
    <property type="match status" value="1"/>
</dbReference>
<proteinExistence type="predicted"/>
<dbReference type="InterPro" id="IPR011990">
    <property type="entry name" value="TPR-like_helical_dom_sf"/>
</dbReference>